<dbReference type="InterPro" id="IPR014017">
    <property type="entry name" value="DNA_helicase_UvrD-like_C"/>
</dbReference>
<evidence type="ECO:0000256" key="6">
    <source>
        <dbReference type="ARBA" id="ARBA00023125"/>
    </source>
</evidence>
<feature type="domain" description="UvrD-like helicase ATP-binding" evidence="13">
    <location>
        <begin position="8"/>
        <end position="286"/>
    </location>
</feature>
<feature type="domain" description="UvrD-like helicase C-terminal" evidence="14">
    <location>
        <begin position="287"/>
        <end position="560"/>
    </location>
</feature>
<keyword evidence="4 12" id="KW-0347">Helicase</keyword>
<dbReference type="SUPFAM" id="SSF52540">
    <property type="entry name" value="P-loop containing nucleoside triphosphate hydrolases"/>
    <property type="match status" value="1"/>
</dbReference>
<proteinExistence type="inferred from homology"/>
<dbReference type="PROSITE" id="PS51217">
    <property type="entry name" value="UVRD_HELICASE_CTER"/>
    <property type="match status" value="1"/>
</dbReference>
<keyword evidence="7" id="KW-0413">Isomerase</keyword>
<protein>
    <recommendedName>
        <fullName evidence="9">DNA 3'-5' helicase</fullName>
        <ecNumber evidence="9">5.6.2.4</ecNumber>
    </recommendedName>
    <alternativeName>
        <fullName evidence="10">DNA 3'-5' helicase II</fullName>
    </alternativeName>
</protein>
<dbReference type="CDD" id="cd18807">
    <property type="entry name" value="SF1_C_UvrD"/>
    <property type="match status" value="1"/>
</dbReference>
<keyword evidence="3 12" id="KW-0378">Hydrolase</keyword>
<evidence type="ECO:0000256" key="3">
    <source>
        <dbReference type="ARBA" id="ARBA00022801"/>
    </source>
</evidence>
<dbReference type="Pfam" id="PF13361">
    <property type="entry name" value="UvrD_C"/>
    <property type="match status" value="1"/>
</dbReference>
<comment type="caution">
    <text evidence="15">The sequence shown here is derived from an EMBL/GenBank/DDBJ whole genome shotgun (WGS) entry which is preliminary data.</text>
</comment>
<dbReference type="Gene3D" id="1.10.486.10">
    <property type="entry name" value="PCRA, domain 4"/>
    <property type="match status" value="1"/>
</dbReference>
<evidence type="ECO:0000259" key="13">
    <source>
        <dbReference type="PROSITE" id="PS51198"/>
    </source>
</evidence>
<keyword evidence="6" id="KW-0238">DNA-binding</keyword>
<evidence type="ECO:0000256" key="7">
    <source>
        <dbReference type="ARBA" id="ARBA00023235"/>
    </source>
</evidence>
<evidence type="ECO:0000256" key="5">
    <source>
        <dbReference type="ARBA" id="ARBA00022840"/>
    </source>
</evidence>
<keyword evidence="16" id="KW-1185">Reference proteome</keyword>
<dbReference type="Gene3D" id="1.10.10.160">
    <property type="match status" value="1"/>
</dbReference>
<dbReference type="PANTHER" id="PTHR11070:SF2">
    <property type="entry name" value="ATP-DEPENDENT DNA HELICASE SRS2"/>
    <property type="match status" value="1"/>
</dbReference>
<dbReference type="InterPro" id="IPR027417">
    <property type="entry name" value="P-loop_NTPase"/>
</dbReference>
<dbReference type="EC" id="5.6.2.4" evidence="9"/>
<evidence type="ECO:0000256" key="11">
    <source>
        <dbReference type="ARBA" id="ARBA00048988"/>
    </source>
</evidence>
<dbReference type="Proteomes" id="UP001501337">
    <property type="component" value="Unassembled WGS sequence"/>
</dbReference>
<dbReference type="InterPro" id="IPR000212">
    <property type="entry name" value="DNA_helicase_UvrD/REP"/>
</dbReference>
<evidence type="ECO:0000256" key="12">
    <source>
        <dbReference type="PROSITE-ProRule" id="PRU00560"/>
    </source>
</evidence>
<dbReference type="EMBL" id="BAABBO010000014">
    <property type="protein sequence ID" value="GAA3971742.1"/>
    <property type="molecule type" value="Genomic_DNA"/>
</dbReference>
<evidence type="ECO:0000256" key="2">
    <source>
        <dbReference type="ARBA" id="ARBA00022741"/>
    </source>
</evidence>
<dbReference type="InterPro" id="IPR013986">
    <property type="entry name" value="DExx_box_DNA_helicase_dom_sf"/>
</dbReference>
<keyword evidence="5 12" id="KW-0067">ATP-binding</keyword>
<dbReference type="InterPro" id="IPR014016">
    <property type="entry name" value="UvrD-like_ATP-bd"/>
</dbReference>
<dbReference type="PANTHER" id="PTHR11070">
    <property type="entry name" value="UVRD / RECB / PCRA DNA HELICASE FAMILY MEMBER"/>
    <property type="match status" value="1"/>
</dbReference>
<name>A0ABP7PUX9_9GAMM</name>
<sequence>MDISQIVDGLNGPQREAVTSDSQHLLVLAGAGSGKTRVLVHRIVYVMRAQGLQPQEVLAVTFTNKAAREMRHRLEPMLSGPVRNLWVGTFHGIAHRLLRYHWKEAGLPENFQVIDSDDQLRLVKRVIKELQIDEASFAPREAAGFINRQKDEGLRAGSVPEGDRIWQATMKRIYLAYEKACMKAGIVDFGELLLRSHELWLHQPTILARYQQRFRHLLVDEFQDTNTIQYAWLRVLAGRQAAVTVVGDDDQSIYGWRGAKIENILSFQTDMGSTEVVRLEQNYRSTGNILKAANAVINNNPSRLGKSLWTDAGDGDPIDVYAAFNEQDEANYIVETIQTALTEERALQDIAILYRSNAQSRVIEEALVRHGVAYRVYGGLRFYDRLEIRNALAYLRLLRLPQDDAAFERIVNIPPRGIGAKTLAQIRSESAAGGGSLWQASIDLLQRGEIKGKAQKGLAQLVEVIIELQQLSTEVSLKKLVKAALDKTGLLQFHATEKGDKGEMRRENLEEMVNAVAEYDESADEPLAEFLANAALDAGEQQANEEQDAVQLMTLHSAKGLEFPLVFLVGLEEGLFPHAMSLEEVGRLEEERRLCYVGVTRAMSKLVLTFAECRRLYGQDKYNPVSRFVREIPTECLQEVRLHSLVTKPMFGQRTRFDSLPGQAAHMRPSVDSGIFVPGLGSRVRHSKFGEGTVLNFEGDGAHARIQVKFEQLPDDQSRTSATKWLILSMAKLEPA</sequence>
<keyword evidence="2 12" id="KW-0547">Nucleotide-binding</keyword>
<evidence type="ECO:0000313" key="15">
    <source>
        <dbReference type="EMBL" id="GAA3971742.1"/>
    </source>
</evidence>
<evidence type="ECO:0000256" key="1">
    <source>
        <dbReference type="ARBA" id="ARBA00009922"/>
    </source>
</evidence>
<gene>
    <name evidence="15" type="primary">uvrD</name>
    <name evidence="15" type="ORF">GCM10022278_31410</name>
</gene>
<comment type="similarity">
    <text evidence="1">Belongs to the helicase family. UvrD subfamily.</text>
</comment>
<evidence type="ECO:0000259" key="14">
    <source>
        <dbReference type="PROSITE" id="PS51217"/>
    </source>
</evidence>
<comment type="catalytic activity">
    <reaction evidence="8">
        <text>Couples ATP hydrolysis with the unwinding of duplex DNA by translocating in the 3'-5' direction.</text>
        <dbReference type="EC" id="5.6.2.4"/>
    </reaction>
</comment>
<dbReference type="PROSITE" id="PS51198">
    <property type="entry name" value="UVRD_HELICASE_ATP_BIND"/>
    <property type="match status" value="1"/>
</dbReference>
<organism evidence="15 16">
    <name type="scientific">Allohahella marinimesophila</name>
    <dbReference type="NCBI Taxonomy" id="1054972"/>
    <lineage>
        <taxon>Bacteria</taxon>
        <taxon>Pseudomonadati</taxon>
        <taxon>Pseudomonadota</taxon>
        <taxon>Gammaproteobacteria</taxon>
        <taxon>Oceanospirillales</taxon>
        <taxon>Hahellaceae</taxon>
        <taxon>Allohahella</taxon>
    </lineage>
</organism>
<evidence type="ECO:0000313" key="16">
    <source>
        <dbReference type="Proteomes" id="UP001501337"/>
    </source>
</evidence>
<evidence type="ECO:0000256" key="4">
    <source>
        <dbReference type="ARBA" id="ARBA00022806"/>
    </source>
</evidence>
<dbReference type="GO" id="GO:0004386">
    <property type="term" value="F:helicase activity"/>
    <property type="evidence" value="ECO:0007669"/>
    <property type="project" value="UniProtKB-KW"/>
</dbReference>
<comment type="catalytic activity">
    <reaction evidence="11">
        <text>ATP + H2O = ADP + phosphate + H(+)</text>
        <dbReference type="Rhea" id="RHEA:13065"/>
        <dbReference type="ChEBI" id="CHEBI:15377"/>
        <dbReference type="ChEBI" id="CHEBI:15378"/>
        <dbReference type="ChEBI" id="CHEBI:30616"/>
        <dbReference type="ChEBI" id="CHEBI:43474"/>
        <dbReference type="ChEBI" id="CHEBI:456216"/>
        <dbReference type="EC" id="5.6.2.4"/>
    </reaction>
</comment>
<dbReference type="Pfam" id="PF00580">
    <property type="entry name" value="UvrD-helicase"/>
    <property type="match status" value="1"/>
</dbReference>
<dbReference type="Gene3D" id="3.40.50.300">
    <property type="entry name" value="P-loop containing nucleotide triphosphate hydrolases"/>
    <property type="match status" value="2"/>
</dbReference>
<accession>A0ABP7PUX9</accession>
<dbReference type="RefSeq" id="WP_344808090.1">
    <property type="nucleotide sequence ID" value="NZ_BAABBO010000014.1"/>
</dbReference>
<evidence type="ECO:0000256" key="8">
    <source>
        <dbReference type="ARBA" id="ARBA00034617"/>
    </source>
</evidence>
<evidence type="ECO:0000256" key="10">
    <source>
        <dbReference type="ARBA" id="ARBA00034923"/>
    </source>
</evidence>
<feature type="binding site" evidence="12">
    <location>
        <begin position="29"/>
        <end position="36"/>
    </location>
    <ligand>
        <name>ATP</name>
        <dbReference type="ChEBI" id="CHEBI:30616"/>
    </ligand>
</feature>
<evidence type="ECO:0000256" key="9">
    <source>
        <dbReference type="ARBA" id="ARBA00034808"/>
    </source>
</evidence>
<reference evidence="16" key="1">
    <citation type="journal article" date="2019" name="Int. J. Syst. Evol. Microbiol.">
        <title>The Global Catalogue of Microorganisms (GCM) 10K type strain sequencing project: providing services to taxonomists for standard genome sequencing and annotation.</title>
        <authorList>
            <consortium name="The Broad Institute Genomics Platform"/>
            <consortium name="The Broad Institute Genome Sequencing Center for Infectious Disease"/>
            <person name="Wu L."/>
            <person name="Ma J."/>
        </authorList>
    </citation>
    <scope>NUCLEOTIDE SEQUENCE [LARGE SCALE GENOMIC DNA]</scope>
    <source>
        <strain evidence="16">JCM 17555</strain>
    </source>
</reference>
<dbReference type="CDD" id="cd17932">
    <property type="entry name" value="DEXQc_UvrD"/>
    <property type="match status" value="1"/>
</dbReference>
<dbReference type="NCBIfam" id="NF008743">
    <property type="entry name" value="PRK11773.1"/>
    <property type="match status" value="1"/>
</dbReference>